<sequence length="37" mass="4323">MTKNIESTNEISPLNKFTKRTTSGYRCFEKVITKSIR</sequence>
<evidence type="ECO:0000313" key="3">
    <source>
        <dbReference type="WBParaSite" id="SCUD_0000517301-mRNA-1"/>
    </source>
</evidence>
<gene>
    <name evidence="1" type="ORF">SCUD_LOCUS5173</name>
</gene>
<evidence type="ECO:0000313" key="1">
    <source>
        <dbReference type="EMBL" id="VDO93663.1"/>
    </source>
</evidence>
<reference evidence="3" key="1">
    <citation type="submission" date="2016-06" db="UniProtKB">
        <authorList>
            <consortium name="WormBaseParasite"/>
        </authorList>
    </citation>
    <scope>IDENTIFICATION</scope>
</reference>
<protein>
    <submittedName>
        <fullName evidence="1 3">Uncharacterized protein</fullName>
    </submittedName>
</protein>
<proteinExistence type="predicted"/>
<dbReference type="Proteomes" id="UP000279833">
    <property type="component" value="Unassembled WGS sequence"/>
</dbReference>
<dbReference type="WBParaSite" id="SCUD_0000517301-mRNA-1">
    <property type="protein sequence ID" value="SCUD_0000517301-mRNA-1"/>
    <property type="gene ID" value="SCUD_0000517301"/>
</dbReference>
<organism evidence="3">
    <name type="scientific">Schistosoma curassoni</name>
    <dbReference type="NCBI Taxonomy" id="6186"/>
    <lineage>
        <taxon>Eukaryota</taxon>
        <taxon>Metazoa</taxon>
        <taxon>Spiralia</taxon>
        <taxon>Lophotrochozoa</taxon>
        <taxon>Platyhelminthes</taxon>
        <taxon>Trematoda</taxon>
        <taxon>Digenea</taxon>
        <taxon>Strigeidida</taxon>
        <taxon>Schistosomatoidea</taxon>
        <taxon>Schistosomatidae</taxon>
        <taxon>Schistosoma</taxon>
    </lineage>
</organism>
<dbReference type="AlphaFoldDB" id="A0A183JR34"/>
<accession>A0A183JR34</accession>
<reference evidence="1 2" key="2">
    <citation type="submission" date="2018-11" db="EMBL/GenBank/DDBJ databases">
        <authorList>
            <consortium name="Pathogen Informatics"/>
        </authorList>
    </citation>
    <scope>NUCLEOTIDE SEQUENCE [LARGE SCALE GENOMIC DNA]</scope>
    <source>
        <strain evidence="1">Dakar</strain>
        <strain evidence="2">Dakar, Senegal</strain>
    </source>
</reference>
<dbReference type="EMBL" id="UZAK01007960">
    <property type="protein sequence ID" value="VDO93663.1"/>
    <property type="molecule type" value="Genomic_DNA"/>
</dbReference>
<name>A0A183JR34_9TREM</name>
<keyword evidence="2" id="KW-1185">Reference proteome</keyword>
<evidence type="ECO:0000313" key="2">
    <source>
        <dbReference type="Proteomes" id="UP000279833"/>
    </source>
</evidence>